<dbReference type="PANTHER" id="PTHR11609">
    <property type="entry name" value="PURINE BIOSYNTHESIS PROTEIN 6/7, PUR6/7"/>
    <property type="match status" value="1"/>
</dbReference>
<keyword evidence="6" id="KW-0658">Purine biosynthesis</keyword>
<organism evidence="14">
    <name type="scientific">Selaginella moellendorffii</name>
    <name type="common">Spikemoss</name>
    <dbReference type="NCBI Taxonomy" id="88036"/>
    <lineage>
        <taxon>Eukaryota</taxon>
        <taxon>Viridiplantae</taxon>
        <taxon>Streptophyta</taxon>
        <taxon>Embryophyta</taxon>
        <taxon>Tracheophyta</taxon>
        <taxon>Lycopodiopsida</taxon>
        <taxon>Selaginellales</taxon>
        <taxon>Selaginellaceae</taxon>
        <taxon>Selaginella</taxon>
    </lineage>
</organism>
<dbReference type="InterPro" id="IPR005875">
    <property type="entry name" value="PurK"/>
</dbReference>
<dbReference type="Gramene" id="EFJ35501">
    <property type="protein sequence ID" value="EFJ35501"/>
    <property type="gene ID" value="SELMODRAFT_79988"/>
</dbReference>
<dbReference type="PANTHER" id="PTHR11609:SF5">
    <property type="entry name" value="PHOSPHORIBOSYLAMINOIMIDAZOLE CARBOXYLASE"/>
    <property type="match status" value="1"/>
</dbReference>
<evidence type="ECO:0000256" key="9">
    <source>
        <dbReference type="ARBA" id="ARBA00023239"/>
    </source>
</evidence>
<evidence type="ECO:0000256" key="2">
    <source>
        <dbReference type="ARBA" id="ARBA00004747"/>
    </source>
</evidence>
<dbReference type="Proteomes" id="UP000001514">
    <property type="component" value="Unassembled WGS sequence"/>
</dbReference>
<dbReference type="EMBL" id="GL377568">
    <property type="protein sequence ID" value="EFJ35501.1"/>
    <property type="molecule type" value="Genomic_DNA"/>
</dbReference>
<evidence type="ECO:0000256" key="5">
    <source>
        <dbReference type="ARBA" id="ARBA00022741"/>
    </source>
</evidence>
<dbReference type="HAMAP" id="MF_01929">
    <property type="entry name" value="PurE_classI"/>
    <property type="match status" value="1"/>
</dbReference>
<feature type="non-terminal residue" evidence="13">
    <location>
        <position position="1"/>
    </location>
</feature>
<evidence type="ECO:0000256" key="10">
    <source>
        <dbReference type="ARBA" id="ARBA00031607"/>
    </source>
</evidence>
<dbReference type="EC" id="4.1.1.21" evidence="4"/>
<dbReference type="HOGENOM" id="CLU_011534_2_1_1"/>
<dbReference type="InterPro" id="IPR016301">
    <property type="entry name" value="Ade2_fungi/plant"/>
</dbReference>
<proteinExistence type="inferred from homology"/>
<dbReference type="HAMAP" id="MF_01928">
    <property type="entry name" value="PurK"/>
    <property type="match status" value="1"/>
</dbReference>
<dbReference type="FunFam" id="3.30.470.20:FF:000037">
    <property type="entry name" value="Phosphoribosylaminoimidazole carboxylase, chloroplastic"/>
    <property type="match status" value="1"/>
</dbReference>
<dbReference type="SMART" id="SM01001">
    <property type="entry name" value="AIRC"/>
    <property type="match status" value="1"/>
</dbReference>
<dbReference type="InterPro" id="IPR003135">
    <property type="entry name" value="ATP-grasp_carboxylate-amine"/>
</dbReference>
<dbReference type="NCBIfam" id="NF004679">
    <property type="entry name" value="PRK06019.1-5"/>
    <property type="match status" value="1"/>
</dbReference>
<dbReference type="InterPro" id="IPR040686">
    <property type="entry name" value="PurK_C"/>
</dbReference>
<evidence type="ECO:0000256" key="4">
    <source>
        <dbReference type="ARBA" id="ARBA00012329"/>
    </source>
</evidence>
<accession>D8QXW8</accession>
<dbReference type="KEGG" id="smo:SELMODRAFT_79988"/>
<dbReference type="InParanoid" id="D8QXW8"/>
<dbReference type="SUPFAM" id="SSF52440">
    <property type="entry name" value="PreATP-grasp domain"/>
    <property type="match status" value="1"/>
</dbReference>
<dbReference type="GO" id="GO:0006189">
    <property type="term" value="P:'de novo' IMP biosynthetic process"/>
    <property type="evidence" value="ECO:0007669"/>
    <property type="project" value="UniProtKB-UniPathway"/>
</dbReference>
<dbReference type="InterPro" id="IPR016185">
    <property type="entry name" value="PreATP-grasp_dom_sf"/>
</dbReference>
<dbReference type="PROSITE" id="PS50975">
    <property type="entry name" value="ATP_GRASP"/>
    <property type="match status" value="1"/>
</dbReference>
<sequence length="565" mass="61108">LDDAVVGVLGGGQLGRMLCEAGSAMGVKVAVLDPSAICPASALAHRHVVAEFDDRYAVLEFAKACDVVTMEIEHVDAGTLDELEKQGVRVEPSSSTIKTIQDKYRQKLHFRKYGVPVPEFVEVTGLESLEDAASVLGYPFMLKCRRFAYDGRGNIAVRSKSDLLPSVKALGGFEQGLFAEKWVSFEKELAVMVARGIDGTTRCYQLNFSDLSRRSICHTVLAPALIPKAAEKTALDIAAKAVASFGGAGVFCVEQFLASDNLILLNEVAPRPHNSGHLTIEACYVSQFEQHLRAVLGLPLGDTSMKVSAAGMYNILAEEVTIQGELGASIAQKIMNKAFSIPGASVHWYHKRAFRRQRKMGHVTVVGPSMAIVKQRMRQITDGSEAECKHPTEKPAVGIIMGSDSDLSTMRHAGKLLDRFGVKYQMTIVSAHRTAERMYSYASNAHLDNLNVIIAGAGGAAHLPGMVGSITPLPAIGVPVDVTALRGLDSFLSIAQMPTGIPVATVAVDDAENAGLLAVRILGTSDEHLQSKMISYKEELERKVMEKAERLEAMGWENYLREKAT</sequence>
<dbReference type="Gene3D" id="3.30.470.20">
    <property type="entry name" value="ATP-grasp fold, B domain"/>
    <property type="match status" value="1"/>
</dbReference>
<evidence type="ECO:0000256" key="1">
    <source>
        <dbReference type="ARBA" id="ARBA00001244"/>
    </source>
</evidence>
<comment type="similarity">
    <text evidence="3">In the C-terminal section; belongs to the AIR carboxylase family. Class I subfamily.</text>
</comment>
<name>D8QXW8_SELML</name>
<dbReference type="Gene3D" id="3.30.1490.20">
    <property type="entry name" value="ATP-grasp fold, A domain"/>
    <property type="match status" value="1"/>
</dbReference>
<dbReference type="eggNOG" id="KOG2835">
    <property type="taxonomic scope" value="Eukaryota"/>
</dbReference>
<dbReference type="OMA" id="ITFDHEH"/>
<comment type="pathway">
    <text evidence="2">Purine metabolism; IMP biosynthesis via de novo pathway; 5-amino-1-(5-phospho-D-ribosyl)imidazole-4-carboxylate from 5-amino-1-(5-phospho-D-ribosyl)imidazole (carboxylase route): step 1/1.</text>
</comment>
<dbReference type="NCBIfam" id="TIGR01162">
    <property type="entry name" value="purE"/>
    <property type="match status" value="1"/>
</dbReference>
<keyword evidence="14" id="KW-1185">Reference proteome</keyword>
<dbReference type="GO" id="GO:0004638">
    <property type="term" value="F:phosphoribosylaminoimidazole carboxylase activity"/>
    <property type="evidence" value="ECO:0007669"/>
    <property type="project" value="UniProtKB-EC"/>
</dbReference>
<gene>
    <name evidence="13" type="ORF">SELMODRAFT_79988</name>
</gene>
<dbReference type="STRING" id="88036.D8QXW8"/>
<keyword evidence="8 11" id="KW-0067">ATP-binding</keyword>
<evidence type="ECO:0000259" key="12">
    <source>
        <dbReference type="PROSITE" id="PS50975"/>
    </source>
</evidence>
<dbReference type="InterPro" id="IPR013815">
    <property type="entry name" value="ATP_grasp_subdomain_1"/>
</dbReference>
<dbReference type="NCBIfam" id="TIGR01161">
    <property type="entry name" value="purK"/>
    <property type="match status" value="1"/>
</dbReference>
<evidence type="ECO:0000256" key="11">
    <source>
        <dbReference type="PROSITE-ProRule" id="PRU00409"/>
    </source>
</evidence>
<dbReference type="SUPFAM" id="SSF52255">
    <property type="entry name" value="N5-CAIR mutase (phosphoribosylaminoimidazole carboxylase, PurE)"/>
    <property type="match status" value="1"/>
</dbReference>
<evidence type="ECO:0000313" key="14">
    <source>
        <dbReference type="Proteomes" id="UP000001514"/>
    </source>
</evidence>
<feature type="domain" description="ATP-grasp" evidence="12">
    <location>
        <begin position="107"/>
        <end position="296"/>
    </location>
</feature>
<dbReference type="Pfam" id="PF17769">
    <property type="entry name" value="PurK_C"/>
    <property type="match status" value="1"/>
</dbReference>
<dbReference type="InterPro" id="IPR000031">
    <property type="entry name" value="PurE_dom"/>
</dbReference>
<evidence type="ECO:0000256" key="3">
    <source>
        <dbReference type="ARBA" id="ARBA00006114"/>
    </source>
</evidence>
<dbReference type="PIRSF" id="PIRSF001340">
    <property type="entry name" value="AIR_carboxylase"/>
    <property type="match status" value="1"/>
</dbReference>
<dbReference type="GO" id="GO:0046872">
    <property type="term" value="F:metal ion binding"/>
    <property type="evidence" value="ECO:0007669"/>
    <property type="project" value="InterPro"/>
</dbReference>
<dbReference type="Gene3D" id="3.40.50.1970">
    <property type="match status" value="1"/>
</dbReference>
<dbReference type="InterPro" id="IPR011761">
    <property type="entry name" value="ATP-grasp"/>
</dbReference>
<dbReference type="InterPro" id="IPR033747">
    <property type="entry name" value="PurE_ClassI"/>
</dbReference>
<keyword evidence="5 11" id="KW-0547">Nucleotide-binding</keyword>
<evidence type="ECO:0000256" key="6">
    <source>
        <dbReference type="ARBA" id="ARBA00022755"/>
    </source>
</evidence>
<keyword evidence="9" id="KW-0456">Lyase</keyword>
<dbReference type="AlphaFoldDB" id="D8QXW8"/>
<dbReference type="Pfam" id="PF00731">
    <property type="entry name" value="AIRC"/>
    <property type="match status" value="1"/>
</dbReference>
<protein>
    <recommendedName>
        <fullName evidence="4">phosphoribosylaminoimidazole carboxylase</fullName>
        <ecNumber evidence="4">4.1.1.21</ecNumber>
    </recommendedName>
    <alternativeName>
        <fullName evidence="10">AIR carboxylase</fullName>
    </alternativeName>
</protein>
<dbReference type="UniPathway" id="UPA00074">
    <property type="reaction ID" value="UER00130"/>
</dbReference>
<keyword evidence="7" id="KW-0210">Decarboxylase</keyword>
<dbReference type="InterPro" id="IPR011054">
    <property type="entry name" value="Rudment_hybrid_motif"/>
</dbReference>
<evidence type="ECO:0000313" key="13">
    <source>
        <dbReference type="EMBL" id="EFJ35501.1"/>
    </source>
</evidence>
<evidence type="ECO:0000256" key="7">
    <source>
        <dbReference type="ARBA" id="ARBA00022793"/>
    </source>
</evidence>
<evidence type="ECO:0000256" key="8">
    <source>
        <dbReference type="ARBA" id="ARBA00022840"/>
    </source>
</evidence>
<dbReference type="SUPFAM" id="SSF51246">
    <property type="entry name" value="Rudiment single hybrid motif"/>
    <property type="match status" value="1"/>
</dbReference>
<dbReference type="Pfam" id="PF02222">
    <property type="entry name" value="ATP-grasp"/>
    <property type="match status" value="1"/>
</dbReference>
<dbReference type="InterPro" id="IPR054350">
    <property type="entry name" value="PurT/PurK_preATP-grasp"/>
</dbReference>
<comment type="catalytic activity">
    <reaction evidence="1">
        <text>5-amino-1-(5-phospho-D-ribosyl)imidazole-4-carboxylate + H(+) = 5-amino-1-(5-phospho-beta-D-ribosyl)imidazole + CO2</text>
        <dbReference type="Rhea" id="RHEA:10792"/>
        <dbReference type="ChEBI" id="CHEBI:15378"/>
        <dbReference type="ChEBI" id="CHEBI:16526"/>
        <dbReference type="ChEBI" id="CHEBI:77657"/>
        <dbReference type="ChEBI" id="CHEBI:137981"/>
        <dbReference type="EC" id="4.1.1.21"/>
    </reaction>
</comment>
<dbReference type="Gene3D" id="3.40.50.20">
    <property type="match status" value="1"/>
</dbReference>
<dbReference type="Pfam" id="PF22660">
    <property type="entry name" value="RS_preATP-grasp-like"/>
    <property type="match status" value="1"/>
</dbReference>
<dbReference type="GO" id="GO:0005524">
    <property type="term" value="F:ATP binding"/>
    <property type="evidence" value="ECO:0007669"/>
    <property type="project" value="UniProtKB-UniRule"/>
</dbReference>
<dbReference type="SUPFAM" id="SSF56059">
    <property type="entry name" value="Glutathione synthetase ATP-binding domain-like"/>
    <property type="match status" value="1"/>
</dbReference>
<reference evidence="13 14" key="1">
    <citation type="journal article" date="2011" name="Science">
        <title>The Selaginella genome identifies genetic changes associated with the evolution of vascular plants.</title>
        <authorList>
            <person name="Banks J.A."/>
            <person name="Nishiyama T."/>
            <person name="Hasebe M."/>
            <person name="Bowman J.L."/>
            <person name="Gribskov M."/>
            <person name="dePamphilis C."/>
            <person name="Albert V.A."/>
            <person name="Aono N."/>
            <person name="Aoyama T."/>
            <person name="Ambrose B.A."/>
            <person name="Ashton N.W."/>
            <person name="Axtell M.J."/>
            <person name="Barker E."/>
            <person name="Barker M.S."/>
            <person name="Bennetzen J.L."/>
            <person name="Bonawitz N.D."/>
            <person name="Chapple C."/>
            <person name="Cheng C."/>
            <person name="Correa L.G."/>
            <person name="Dacre M."/>
            <person name="DeBarry J."/>
            <person name="Dreyer I."/>
            <person name="Elias M."/>
            <person name="Engstrom E.M."/>
            <person name="Estelle M."/>
            <person name="Feng L."/>
            <person name="Finet C."/>
            <person name="Floyd S.K."/>
            <person name="Frommer W.B."/>
            <person name="Fujita T."/>
            <person name="Gramzow L."/>
            <person name="Gutensohn M."/>
            <person name="Harholt J."/>
            <person name="Hattori M."/>
            <person name="Heyl A."/>
            <person name="Hirai T."/>
            <person name="Hiwatashi Y."/>
            <person name="Ishikawa M."/>
            <person name="Iwata M."/>
            <person name="Karol K.G."/>
            <person name="Koehler B."/>
            <person name="Kolukisaoglu U."/>
            <person name="Kubo M."/>
            <person name="Kurata T."/>
            <person name="Lalonde S."/>
            <person name="Li K."/>
            <person name="Li Y."/>
            <person name="Litt A."/>
            <person name="Lyons E."/>
            <person name="Manning G."/>
            <person name="Maruyama T."/>
            <person name="Michael T.P."/>
            <person name="Mikami K."/>
            <person name="Miyazaki S."/>
            <person name="Morinaga S."/>
            <person name="Murata T."/>
            <person name="Mueller-Roeber B."/>
            <person name="Nelson D.R."/>
            <person name="Obara M."/>
            <person name="Oguri Y."/>
            <person name="Olmstead R.G."/>
            <person name="Onodera N."/>
            <person name="Petersen B.L."/>
            <person name="Pils B."/>
            <person name="Prigge M."/>
            <person name="Rensing S.A."/>
            <person name="Riano-Pachon D.M."/>
            <person name="Roberts A.W."/>
            <person name="Sato Y."/>
            <person name="Scheller H.V."/>
            <person name="Schulz B."/>
            <person name="Schulz C."/>
            <person name="Shakirov E.V."/>
            <person name="Shibagaki N."/>
            <person name="Shinohara N."/>
            <person name="Shippen D.E."/>
            <person name="Soerensen I."/>
            <person name="Sotooka R."/>
            <person name="Sugimoto N."/>
            <person name="Sugita M."/>
            <person name="Sumikawa N."/>
            <person name="Tanurdzic M."/>
            <person name="Theissen G."/>
            <person name="Ulvskov P."/>
            <person name="Wakazuki S."/>
            <person name="Weng J.K."/>
            <person name="Willats W.W."/>
            <person name="Wipf D."/>
            <person name="Wolf P.G."/>
            <person name="Yang L."/>
            <person name="Zimmer A.D."/>
            <person name="Zhu Q."/>
            <person name="Mitros T."/>
            <person name="Hellsten U."/>
            <person name="Loque D."/>
            <person name="Otillar R."/>
            <person name="Salamov A."/>
            <person name="Schmutz J."/>
            <person name="Shapiro H."/>
            <person name="Lindquist E."/>
            <person name="Lucas S."/>
            <person name="Rokhsar D."/>
            <person name="Grigoriev I.V."/>
        </authorList>
    </citation>
    <scope>NUCLEOTIDE SEQUENCE [LARGE SCALE GENOMIC DNA]</scope>
</reference>